<sequence>MKHKDLKVIFSEFDGYCETLDRNGCISYPATITWTREGPHYGKPAVIIFGRFCAADDLPPGELQVPFEILDEVRQAGYHATPLSAAEIKDYWQGARRLSVKNHWHPEARLVQY</sequence>
<evidence type="ECO:0000313" key="1">
    <source>
        <dbReference type="EMBL" id="HGF33074.1"/>
    </source>
</evidence>
<accession>A0A7C3V3J8</accession>
<name>A0A7C3V3J8_9BACT</name>
<dbReference type="EMBL" id="DTMF01000042">
    <property type="protein sequence ID" value="HGF33074.1"/>
    <property type="molecule type" value="Genomic_DNA"/>
</dbReference>
<dbReference type="AlphaFoldDB" id="A0A7C3V3J8"/>
<comment type="caution">
    <text evidence="1">The sequence shown here is derived from an EMBL/GenBank/DDBJ whole genome shotgun (WGS) entry which is preliminary data.</text>
</comment>
<organism evidence="1">
    <name type="scientific">Desulfobacca acetoxidans</name>
    <dbReference type="NCBI Taxonomy" id="60893"/>
    <lineage>
        <taxon>Bacteria</taxon>
        <taxon>Pseudomonadati</taxon>
        <taxon>Thermodesulfobacteriota</taxon>
        <taxon>Desulfobaccia</taxon>
        <taxon>Desulfobaccales</taxon>
        <taxon>Desulfobaccaceae</taxon>
        <taxon>Desulfobacca</taxon>
    </lineage>
</organism>
<reference evidence="1" key="1">
    <citation type="journal article" date="2020" name="mSystems">
        <title>Genome- and Community-Level Interaction Insights into Carbon Utilization and Element Cycling Functions of Hydrothermarchaeota in Hydrothermal Sediment.</title>
        <authorList>
            <person name="Zhou Z."/>
            <person name="Liu Y."/>
            <person name="Xu W."/>
            <person name="Pan J."/>
            <person name="Luo Z.H."/>
            <person name="Li M."/>
        </authorList>
    </citation>
    <scope>NUCLEOTIDE SEQUENCE [LARGE SCALE GENOMIC DNA]</scope>
    <source>
        <strain evidence="1">SpSt-897</strain>
    </source>
</reference>
<protein>
    <submittedName>
        <fullName evidence="1">Uncharacterized protein</fullName>
    </submittedName>
</protein>
<gene>
    <name evidence="1" type="ORF">ENW96_01625</name>
</gene>
<proteinExistence type="predicted"/>